<evidence type="ECO:0000256" key="1">
    <source>
        <dbReference type="ARBA" id="ARBA00004418"/>
    </source>
</evidence>
<keyword evidence="6" id="KW-0282">Flagellum</keyword>
<sequence>MNQAAMNRAAKKSLLFAIAAFAAGTAQADAMNPAALRQTVEQFLQVQSAGLPGKVTVTVGNIDARMKLAACPAPEAFLMPGSKAWGKTTVGVRCAAPTPWTVYIQANVGVLGNYIAAATPLSQGQAITEGQLVTMQGDLATLPASIATDKAQVLGRTSNVSISAGTPLRLDALRSQPVVKNGEKVRLVSSGNGFSVSSEGKAVANAADGQVVQVRTAAGQAVSGIARAGGLVEVAF</sequence>
<keyword evidence="4" id="KW-1005">Bacterial flagellum biogenesis</keyword>
<dbReference type="NCBIfam" id="TIGR03170">
    <property type="entry name" value="flgA_cterm"/>
    <property type="match status" value="1"/>
</dbReference>
<comment type="similarity">
    <text evidence="4">Belongs to the FlgA family.</text>
</comment>
<protein>
    <recommendedName>
        <fullName evidence="4">Flagella basal body P-ring formation protein FlgA</fullName>
    </recommendedName>
</protein>
<evidence type="ECO:0000259" key="5">
    <source>
        <dbReference type="SMART" id="SM00858"/>
    </source>
</evidence>
<reference evidence="6 7" key="1">
    <citation type="journal article" date="2015" name="Stand. Genomic Sci.">
        <title>Genomic Encyclopedia of Bacterial and Archaeal Type Strains, Phase III: the genomes of soil and plant-associated and newly described type strains.</title>
        <authorList>
            <person name="Whitman W.B."/>
            <person name="Woyke T."/>
            <person name="Klenk H.P."/>
            <person name="Zhou Y."/>
            <person name="Lilburn T.G."/>
            <person name="Beck B.J."/>
            <person name="De Vos P."/>
            <person name="Vandamme P."/>
            <person name="Eisen J.A."/>
            <person name="Garrity G."/>
            <person name="Hugenholtz P."/>
            <person name="Kyrpides N.C."/>
        </authorList>
    </citation>
    <scope>NUCLEOTIDE SEQUENCE [LARGE SCALE GENOMIC DNA]</scope>
    <source>
        <strain evidence="6 7">CGMCC 1.10822</strain>
    </source>
</reference>
<dbReference type="Gene3D" id="3.90.1210.10">
    <property type="entry name" value="Antifreeze-like/N-acetylneuraminic acid synthase C-terminal domain"/>
    <property type="match status" value="1"/>
</dbReference>
<keyword evidence="3 4" id="KW-0574">Periplasm</keyword>
<dbReference type="Pfam" id="PF13144">
    <property type="entry name" value="ChapFlgA"/>
    <property type="match status" value="1"/>
</dbReference>
<dbReference type="EMBL" id="VLLB01000005">
    <property type="protein sequence ID" value="TWI64573.1"/>
    <property type="molecule type" value="Genomic_DNA"/>
</dbReference>
<dbReference type="InterPro" id="IPR017585">
    <property type="entry name" value="SAF_FlgA"/>
</dbReference>
<dbReference type="PANTHER" id="PTHR36307:SF1">
    <property type="entry name" value="FLAGELLA BASAL BODY P-RING FORMATION PROTEIN FLGA"/>
    <property type="match status" value="1"/>
</dbReference>
<evidence type="ECO:0000256" key="3">
    <source>
        <dbReference type="ARBA" id="ARBA00022764"/>
    </source>
</evidence>
<dbReference type="InterPro" id="IPR039246">
    <property type="entry name" value="Flagellar_FlgA"/>
</dbReference>
<dbReference type="InterPro" id="IPR041231">
    <property type="entry name" value="FlgA_N"/>
</dbReference>
<dbReference type="Proteomes" id="UP000318431">
    <property type="component" value="Unassembled WGS sequence"/>
</dbReference>
<keyword evidence="2 4" id="KW-0732">Signal</keyword>
<keyword evidence="7" id="KW-1185">Reference proteome</keyword>
<dbReference type="GO" id="GO:0044780">
    <property type="term" value="P:bacterial-type flagellum assembly"/>
    <property type="evidence" value="ECO:0007669"/>
    <property type="project" value="InterPro"/>
</dbReference>
<proteinExistence type="inferred from homology"/>
<organism evidence="6 7">
    <name type="scientific">Pseudoduganella lurida</name>
    <dbReference type="NCBI Taxonomy" id="1036180"/>
    <lineage>
        <taxon>Bacteria</taxon>
        <taxon>Pseudomonadati</taxon>
        <taxon>Pseudomonadota</taxon>
        <taxon>Betaproteobacteria</taxon>
        <taxon>Burkholderiales</taxon>
        <taxon>Oxalobacteraceae</taxon>
        <taxon>Telluria group</taxon>
        <taxon>Pseudoduganella</taxon>
    </lineage>
</organism>
<feature type="signal peptide" evidence="4">
    <location>
        <begin position="1"/>
        <end position="28"/>
    </location>
</feature>
<keyword evidence="6" id="KW-0969">Cilium</keyword>
<dbReference type="AlphaFoldDB" id="A0A562R6U9"/>
<evidence type="ECO:0000313" key="6">
    <source>
        <dbReference type="EMBL" id="TWI64573.1"/>
    </source>
</evidence>
<evidence type="ECO:0000256" key="4">
    <source>
        <dbReference type="RuleBase" id="RU362063"/>
    </source>
</evidence>
<keyword evidence="6" id="KW-0966">Cell projection</keyword>
<evidence type="ECO:0000256" key="2">
    <source>
        <dbReference type="ARBA" id="ARBA00022729"/>
    </source>
</evidence>
<feature type="chain" id="PRO_5022265370" description="Flagella basal body P-ring formation protein FlgA" evidence="4">
    <location>
        <begin position="29"/>
        <end position="236"/>
    </location>
</feature>
<comment type="caution">
    <text evidence="6">The sequence shown here is derived from an EMBL/GenBank/DDBJ whole genome shotgun (WGS) entry which is preliminary data.</text>
</comment>
<dbReference type="GO" id="GO:0042597">
    <property type="term" value="C:periplasmic space"/>
    <property type="evidence" value="ECO:0007669"/>
    <property type="project" value="UniProtKB-SubCell"/>
</dbReference>
<evidence type="ECO:0000313" key="7">
    <source>
        <dbReference type="Proteomes" id="UP000318431"/>
    </source>
</evidence>
<gene>
    <name evidence="6" type="ORF">IP91_03347</name>
</gene>
<comment type="function">
    <text evidence="4">Involved in the assembly process of the P-ring formation. It may associate with FlgF on the rod constituting a structure essential for the P-ring assembly or may act as a modulator protein for the P-ring assembly.</text>
</comment>
<dbReference type="InterPro" id="IPR013974">
    <property type="entry name" value="SAF"/>
</dbReference>
<dbReference type="Pfam" id="PF17656">
    <property type="entry name" value="ChapFlgA_N"/>
    <property type="match status" value="1"/>
</dbReference>
<comment type="subcellular location">
    <subcellularLocation>
        <location evidence="1 4">Periplasm</location>
    </subcellularLocation>
</comment>
<dbReference type="PANTHER" id="PTHR36307">
    <property type="entry name" value="FLAGELLA BASAL BODY P-RING FORMATION PROTEIN FLGA"/>
    <property type="match status" value="1"/>
</dbReference>
<dbReference type="Gene3D" id="2.30.30.760">
    <property type="match status" value="1"/>
</dbReference>
<feature type="domain" description="SAF" evidence="5">
    <location>
        <begin position="112"/>
        <end position="174"/>
    </location>
</feature>
<name>A0A562R6U9_9BURK</name>
<dbReference type="SMART" id="SM00858">
    <property type="entry name" value="SAF"/>
    <property type="match status" value="1"/>
</dbReference>
<dbReference type="CDD" id="cd11614">
    <property type="entry name" value="SAF_CpaB_FlgA_like"/>
    <property type="match status" value="1"/>
</dbReference>
<accession>A0A562R6U9</accession>